<dbReference type="Pfam" id="PF04520">
    <property type="entry name" value="Senescence_reg"/>
    <property type="match status" value="1"/>
</dbReference>
<evidence type="ECO:0008006" key="4">
    <source>
        <dbReference type="Google" id="ProtNLM"/>
    </source>
</evidence>
<evidence type="ECO:0000313" key="3">
    <source>
        <dbReference type="EMBL" id="VVW32542.1"/>
    </source>
</evidence>
<evidence type="ECO:0000256" key="1">
    <source>
        <dbReference type="ARBA" id="ARBA00034773"/>
    </source>
</evidence>
<protein>
    <recommendedName>
        <fullName evidence="4">Senescence regulator S40</fullName>
    </recommendedName>
</protein>
<dbReference type="AlphaFoldDB" id="A0A5K1D8U6"/>
<feature type="region of interest" description="Disordered" evidence="2">
    <location>
        <begin position="46"/>
        <end position="88"/>
    </location>
</feature>
<reference evidence="3" key="1">
    <citation type="submission" date="2019-09" db="EMBL/GenBank/DDBJ databases">
        <authorList>
            <person name="Zhang L."/>
        </authorList>
    </citation>
    <scope>NUCLEOTIDE SEQUENCE</scope>
</reference>
<dbReference type="PANTHER" id="PTHR46525:SF2">
    <property type="entry name" value="EMB|CAB72159.1"/>
    <property type="match status" value="1"/>
</dbReference>
<dbReference type="OrthoDB" id="1917735at2759"/>
<evidence type="ECO:0000256" key="2">
    <source>
        <dbReference type="SAM" id="MobiDB-lite"/>
    </source>
</evidence>
<name>A0A5K1D8U6_9MAGN</name>
<organism evidence="3">
    <name type="scientific">Nymphaea colorata</name>
    <name type="common">pocket water lily</name>
    <dbReference type="NCBI Taxonomy" id="210225"/>
    <lineage>
        <taxon>Eukaryota</taxon>
        <taxon>Viridiplantae</taxon>
        <taxon>Streptophyta</taxon>
        <taxon>Embryophyta</taxon>
        <taxon>Tracheophyta</taxon>
        <taxon>Spermatophyta</taxon>
        <taxon>Magnoliopsida</taxon>
        <taxon>Nymphaeales</taxon>
        <taxon>Nymphaeaceae</taxon>
        <taxon>Nymphaea</taxon>
    </lineage>
</organism>
<dbReference type="EMBL" id="LR721782">
    <property type="protein sequence ID" value="VVW32542.1"/>
    <property type="molecule type" value="Genomic_DNA"/>
</dbReference>
<feature type="region of interest" description="Disordered" evidence="2">
    <location>
        <begin position="102"/>
        <end position="131"/>
    </location>
</feature>
<proteinExistence type="inferred from homology"/>
<feature type="compositionally biased region" description="Polar residues" evidence="2">
    <location>
        <begin position="74"/>
        <end position="86"/>
    </location>
</feature>
<comment type="similarity">
    <text evidence="1">Belongs to the senescence regulator S40 family.</text>
</comment>
<sequence>MAARLLSARTTGFPNNTEMLCEFDEEDVWNLHSVSSEIDGKHETVYKSPIKPSSNIKRAGATSRMIPAAKPSPVSGNKVNSSSSAPVNIPDWSKILREDFSRSRGGGVEYEEEEDAGGDGGGGSSMIPPHELVARVRMASFSVHQGVGRTLKGRDLSRVRNAIWKQTGFQD</sequence>
<accession>A0A5K1D8U6</accession>
<dbReference type="InterPro" id="IPR007608">
    <property type="entry name" value="Senescence_reg_S40"/>
</dbReference>
<dbReference type="OMA" id="NTEMLCE"/>
<dbReference type="PANTHER" id="PTHR46525">
    <property type="entry name" value="EMB|CAB72159.1"/>
    <property type="match status" value="1"/>
</dbReference>
<dbReference type="Gramene" id="NC4G0236900.1">
    <property type="protein sequence ID" value="NC4G0236900.1:cds"/>
    <property type="gene ID" value="NC4G0236900"/>
</dbReference>
<gene>
    <name evidence="3" type="ORF">NYM_LOCUS18258</name>
</gene>
<dbReference type="GO" id="GO:0010150">
    <property type="term" value="P:leaf senescence"/>
    <property type="evidence" value="ECO:0007669"/>
    <property type="project" value="UniProtKB-ARBA"/>
</dbReference>